<keyword evidence="2 12" id="KW-0820">tRNA-binding</keyword>
<dbReference type="Proteomes" id="UP000509667">
    <property type="component" value="Chromosome"/>
</dbReference>
<organism evidence="17 18">
    <name type="scientific">Halosimplex rubrum</name>
    <dbReference type="NCBI Taxonomy" id="869889"/>
    <lineage>
        <taxon>Archaea</taxon>
        <taxon>Methanobacteriati</taxon>
        <taxon>Methanobacteriota</taxon>
        <taxon>Stenosarchaea group</taxon>
        <taxon>Halobacteria</taxon>
        <taxon>Halobacteriales</taxon>
        <taxon>Haloarculaceae</taxon>
        <taxon>Halosimplex</taxon>
    </lineage>
</organism>
<dbReference type="Gene3D" id="3.40.50.11040">
    <property type="match status" value="1"/>
</dbReference>
<comment type="catalytic activity">
    <reaction evidence="11">
        <text>a cytidine in mRNA + acetyl-CoA + ATP + H2O = an N(4)-acetylcytidine in mRNA + ADP + phosphate + CoA + H(+)</text>
        <dbReference type="Rhea" id="RHEA:58480"/>
        <dbReference type="Rhea" id="RHEA-COMP:15145"/>
        <dbReference type="Rhea" id="RHEA-COMP:15146"/>
        <dbReference type="ChEBI" id="CHEBI:15377"/>
        <dbReference type="ChEBI" id="CHEBI:15378"/>
        <dbReference type="ChEBI" id="CHEBI:30616"/>
        <dbReference type="ChEBI" id="CHEBI:43474"/>
        <dbReference type="ChEBI" id="CHEBI:57287"/>
        <dbReference type="ChEBI" id="CHEBI:57288"/>
        <dbReference type="ChEBI" id="CHEBI:74900"/>
        <dbReference type="ChEBI" id="CHEBI:82748"/>
        <dbReference type="ChEBI" id="CHEBI:456216"/>
    </reaction>
</comment>
<keyword evidence="18" id="KW-1185">Reference proteome</keyword>
<feature type="binding site" evidence="12">
    <location>
        <position position="576"/>
    </location>
    <ligand>
        <name>acetyl-CoA</name>
        <dbReference type="ChEBI" id="CHEBI:57288"/>
    </ligand>
</feature>
<protein>
    <recommendedName>
        <fullName evidence="12">tRNA(Met) cytidine acetyltransferase TmcA</fullName>
        <ecNumber evidence="12">2.3.1.193</ecNumber>
    </recommendedName>
</protein>
<dbReference type="GO" id="GO:0051392">
    <property type="term" value="F:tRNA cytidine N4-acetyltransferase activity"/>
    <property type="evidence" value="ECO:0007669"/>
    <property type="project" value="UniProtKB-UniRule"/>
</dbReference>
<dbReference type="GO" id="GO:0005737">
    <property type="term" value="C:cytoplasm"/>
    <property type="evidence" value="ECO:0007669"/>
    <property type="project" value="UniProtKB-SubCell"/>
</dbReference>
<comment type="subcellular location">
    <subcellularLocation>
        <location evidence="12">Cytoplasm</location>
    </subcellularLocation>
</comment>
<evidence type="ECO:0000256" key="7">
    <source>
        <dbReference type="ARBA" id="ARBA00022884"/>
    </source>
</evidence>
<evidence type="ECO:0000256" key="9">
    <source>
        <dbReference type="ARBA" id="ARBA00049883"/>
    </source>
</evidence>
<feature type="compositionally biased region" description="Basic and acidic residues" evidence="13">
    <location>
        <begin position="168"/>
        <end position="183"/>
    </location>
</feature>
<feature type="binding site" evidence="12">
    <location>
        <position position="379"/>
    </location>
    <ligand>
        <name>ATP</name>
        <dbReference type="ChEBI" id="CHEBI:30616"/>
    </ligand>
</feature>
<evidence type="ECO:0000256" key="8">
    <source>
        <dbReference type="ARBA" id="ARBA00023315"/>
    </source>
</evidence>
<dbReference type="GO" id="GO:0005524">
    <property type="term" value="F:ATP binding"/>
    <property type="evidence" value="ECO:0007669"/>
    <property type="project" value="UniProtKB-UniRule"/>
</dbReference>
<keyword evidence="3 12" id="KW-0808">Transferase</keyword>
<dbReference type="Pfam" id="PF08351">
    <property type="entry name" value="TmcA_N"/>
    <property type="match status" value="1"/>
</dbReference>
<dbReference type="GO" id="GO:0002101">
    <property type="term" value="P:tRNA wobble cytosine modification"/>
    <property type="evidence" value="ECO:0007669"/>
    <property type="project" value="UniProtKB-UniRule"/>
</dbReference>
<dbReference type="GO" id="GO:1990883">
    <property type="term" value="F:18S rRNA cytidine N-acetyltransferase activity"/>
    <property type="evidence" value="ECO:0007669"/>
    <property type="project" value="TreeGrafter"/>
</dbReference>
<sequence>MSVDRVASALRAEARATDERRLLVLAGGETATRAAAERALDAADIDWRDVTYLGDAEGMPWERVPPARAGDLLGTTHGALVVDCHDACRPNALGRAVGAVDGGGLLVLCTPALDSWPERRDAFDESLAVPPFEVGDVAGNFRRRLVALLRAHPGIAVVDVGDGSVEPTVERDGLTEPAPRRPPDPPAVPDDPGFPAAVYERCRTDDQVTAVEALEALGDPGDAVVVEADRGRGKSSAAGLAAGALALAGRDVLVTAPQYRGAAEVFARAREVLVDADALAGDPDESDPTLLEAARGRVRFEKPTAAAELPGDPDAVVVDEAAALPVRLLERFLDAPAAAFATTVHGYEGAGRGFSVRFRDRLDDGDFEVADVSMTDPIRYAAGDPVEVWAFRALLLDAGPAVDSLVDGVALAGDPTDESATALDSLDYRAFGPADLLADEHLLREVFGLLVAAHYRTEPNDLARLLDAPNVTVRALTHEGHVVSVALLAREGALPADLRAHMYEGGRVRGNMIPDVLTSQLRDERAGIPEGLRVLRIATHHAVRSRGLGSRLLSAIREEVADDVDWLGTGYGATPELLQFWRANGFSTVHLSTTRNDASGEYSAVMLAPTSDAGRELAERHSRWFVDRVAAMLSDPLDDVDPDVVRAALRSVDATPELGLSEWEWRLLAGMTGGAGIFDTSPRPLRRLTVRYLTEAGPPDDEPLTSRQERLLVRKALQGHPWGAVAAELNFHSHGQCMRALGEATRPLVSRFGGPKVGAELERLK</sequence>
<keyword evidence="8 12" id="KW-0012">Acyltransferase</keyword>
<evidence type="ECO:0000256" key="4">
    <source>
        <dbReference type="ARBA" id="ARBA00022694"/>
    </source>
</evidence>
<dbReference type="GO" id="GO:0051391">
    <property type="term" value="P:tRNA acetylation"/>
    <property type="evidence" value="ECO:0007669"/>
    <property type="project" value="UniProtKB-UniRule"/>
</dbReference>
<dbReference type="NCBIfam" id="NF041296">
    <property type="entry name" value="RNAactase_tcmA_Halo"/>
    <property type="match status" value="1"/>
</dbReference>
<comment type="function">
    <text evidence="12">Catalyzes the formation of N(4)-acetylcytidine (ac(4)C) at the wobble position of tRNA(Met), by using acetyl-CoA as an acetyl donor and ATP (or GTP).</text>
</comment>
<evidence type="ECO:0000313" key="17">
    <source>
        <dbReference type="EMBL" id="QLH79251.1"/>
    </source>
</evidence>
<comment type="catalytic activity">
    <reaction evidence="10">
        <text>a cytidine in RNA + acetyl-CoA + ATP + H2O = an N(4)-acetylcytidine in RNA + ADP + phosphate + CoA + H(+)</text>
        <dbReference type="Rhea" id="RHEA:82211"/>
        <dbReference type="Rhea" id="RHEA-COMP:15704"/>
        <dbReference type="Rhea" id="RHEA-COMP:19834"/>
        <dbReference type="ChEBI" id="CHEBI:15377"/>
        <dbReference type="ChEBI" id="CHEBI:15378"/>
        <dbReference type="ChEBI" id="CHEBI:30616"/>
        <dbReference type="ChEBI" id="CHEBI:43474"/>
        <dbReference type="ChEBI" id="CHEBI:57287"/>
        <dbReference type="ChEBI" id="CHEBI:57288"/>
        <dbReference type="ChEBI" id="CHEBI:74900"/>
        <dbReference type="ChEBI" id="CHEBI:82748"/>
        <dbReference type="ChEBI" id="CHEBI:456216"/>
    </reaction>
</comment>
<dbReference type="PANTHER" id="PTHR10925">
    <property type="entry name" value="N-ACETYLTRANSFERASE 10"/>
    <property type="match status" value="1"/>
</dbReference>
<dbReference type="EC" id="2.3.1.193" evidence="12"/>
<dbReference type="AlphaFoldDB" id="A0A7D5T040"/>
<dbReference type="InterPro" id="IPR032672">
    <property type="entry name" value="TmcA/NAT10/Kre33"/>
</dbReference>
<keyword evidence="4 12" id="KW-0819">tRNA processing</keyword>
<dbReference type="GO" id="GO:1904812">
    <property type="term" value="P:rRNA acetylation involved in maturation of SSU-rRNA"/>
    <property type="evidence" value="ECO:0007669"/>
    <property type="project" value="TreeGrafter"/>
</dbReference>
<keyword evidence="1 12" id="KW-0963">Cytoplasm</keyword>
<keyword evidence="5 12" id="KW-0547">Nucleotide-binding</keyword>
<evidence type="ECO:0000256" key="3">
    <source>
        <dbReference type="ARBA" id="ARBA00022679"/>
    </source>
</evidence>
<comment type="caution">
    <text evidence="12">Lacks conserved residue(s) required for the propagation of feature annotation.</text>
</comment>
<feature type="region of interest" description="Disordered" evidence="13">
    <location>
        <begin position="163"/>
        <end position="193"/>
    </location>
</feature>
<dbReference type="Pfam" id="PF05127">
    <property type="entry name" value="NAT10_TcmA_helicase"/>
    <property type="match status" value="1"/>
</dbReference>
<dbReference type="GeneID" id="56079995"/>
<comment type="catalytic activity">
    <reaction evidence="9">
        <text>a cytidine in tRNA + acetyl-CoA + ATP + H2O = an N(4)-acetylcytidine in tRNA + ADP + phosphate + CoA + H(+)</text>
        <dbReference type="Rhea" id="RHEA:53876"/>
        <dbReference type="Rhea" id="RHEA-COMP:13670"/>
        <dbReference type="Rhea" id="RHEA-COMP:13671"/>
        <dbReference type="ChEBI" id="CHEBI:15377"/>
        <dbReference type="ChEBI" id="CHEBI:15378"/>
        <dbReference type="ChEBI" id="CHEBI:30616"/>
        <dbReference type="ChEBI" id="CHEBI:43474"/>
        <dbReference type="ChEBI" id="CHEBI:57287"/>
        <dbReference type="ChEBI" id="CHEBI:57288"/>
        <dbReference type="ChEBI" id="CHEBI:74900"/>
        <dbReference type="ChEBI" id="CHEBI:82748"/>
        <dbReference type="ChEBI" id="CHEBI:456216"/>
    </reaction>
</comment>
<feature type="binding site" evidence="12">
    <location>
        <begin position="537"/>
        <end position="539"/>
    </location>
    <ligand>
        <name>acetyl-CoA</name>
        <dbReference type="ChEBI" id="CHEBI:57288"/>
    </ligand>
</feature>
<dbReference type="InterPro" id="IPR027417">
    <property type="entry name" value="P-loop_NTPase"/>
</dbReference>
<evidence type="ECO:0000259" key="16">
    <source>
        <dbReference type="Pfam" id="PF13718"/>
    </source>
</evidence>
<dbReference type="Gene3D" id="3.40.50.300">
    <property type="entry name" value="P-loop containing nucleotide triphosphate hydrolases"/>
    <property type="match status" value="1"/>
</dbReference>
<dbReference type="GO" id="GO:0000049">
    <property type="term" value="F:tRNA binding"/>
    <property type="evidence" value="ECO:0007669"/>
    <property type="project" value="UniProtKB-UniRule"/>
</dbReference>
<evidence type="ECO:0000256" key="10">
    <source>
        <dbReference type="ARBA" id="ARBA00049889"/>
    </source>
</evidence>
<evidence type="ECO:0000256" key="13">
    <source>
        <dbReference type="SAM" id="MobiDB-lite"/>
    </source>
</evidence>
<feature type="binding site" evidence="12">
    <location>
        <position position="207"/>
    </location>
    <ligand>
        <name>ATP</name>
        <dbReference type="ChEBI" id="CHEBI:30616"/>
    </ligand>
</feature>
<dbReference type="InterPro" id="IPR000182">
    <property type="entry name" value="GNAT_dom"/>
</dbReference>
<dbReference type="InterPro" id="IPR016181">
    <property type="entry name" value="Acyl_CoA_acyltransferase"/>
</dbReference>
<dbReference type="KEGG" id="hrr:HZS55_18990"/>
<feature type="domain" description="TmcA/NAT10 N-terminal" evidence="15">
    <location>
        <begin position="7"/>
        <end position="159"/>
    </location>
</feature>
<dbReference type="RefSeq" id="WP_179909120.1">
    <property type="nucleotide sequence ID" value="NZ_CP058910.1"/>
</dbReference>
<evidence type="ECO:0000259" key="15">
    <source>
        <dbReference type="Pfam" id="PF08351"/>
    </source>
</evidence>
<dbReference type="Pfam" id="PF13718">
    <property type="entry name" value="GNAT_acetyltr_2"/>
    <property type="match status" value="1"/>
</dbReference>
<dbReference type="InterPro" id="IPR013562">
    <property type="entry name" value="TmcA/NAT10_N"/>
</dbReference>
<dbReference type="SUPFAM" id="SSF55729">
    <property type="entry name" value="Acyl-CoA N-acyltransferases (Nat)"/>
    <property type="match status" value="1"/>
</dbReference>
<evidence type="ECO:0000256" key="6">
    <source>
        <dbReference type="ARBA" id="ARBA00022840"/>
    </source>
</evidence>
<proteinExistence type="inferred from homology"/>
<dbReference type="InterPro" id="IPR053477">
    <property type="entry name" value="tRNA_Cytidine_AcTrnsfr"/>
</dbReference>
<dbReference type="InterPro" id="IPR007807">
    <property type="entry name" value="TcmA/NAT10_helicase"/>
</dbReference>
<evidence type="ECO:0000256" key="5">
    <source>
        <dbReference type="ARBA" id="ARBA00022741"/>
    </source>
</evidence>
<reference evidence="17 18" key="1">
    <citation type="submission" date="2020-07" db="EMBL/GenBank/DDBJ databases">
        <title>Halosimplex pelagicum sp. nov. and Halosimplex rubrum sp. nov., isolated from salted brown alga Laminaria, and emended description of the genus Halosimplex.</title>
        <authorList>
            <person name="Cui H."/>
        </authorList>
    </citation>
    <scope>NUCLEOTIDE SEQUENCE [LARGE SCALE GENOMIC DNA]</scope>
    <source>
        <strain evidence="17 18">R27</strain>
    </source>
</reference>
<feature type="domain" description="N-acetyltransferase" evidence="16">
    <location>
        <begin position="446"/>
        <end position="556"/>
    </location>
</feature>
<dbReference type="HAMAP" id="MF_01886">
    <property type="entry name" value="tRNA_acetyltr_TmcA"/>
    <property type="match status" value="1"/>
</dbReference>
<evidence type="ECO:0000256" key="2">
    <source>
        <dbReference type="ARBA" id="ARBA00022555"/>
    </source>
</evidence>
<name>A0A7D5T040_9EURY</name>
<evidence type="ECO:0000256" key="11">
    <source>
        <dbReference type="ARBA" id="ARBA00049914"/>
    </source>
</evidence>
<dbReference type="OrthoDB" id="312894at2157"/>
<feature type="domain" description="TcmA/NAT10 helicase" evidence="14">
    <location>
        <begin position="225"/>
        <end position="397"/>
    </location>
</feature>
<gene>
    <name evidence="12" type="primary">tmcA</name>
    <name evidence="17" type="ORF">HZS55_18990</name>
</gene>
<evidence type="ECO:0000313" key="18">
    <source>
        <dbReference type="Proteomes" id="UP000509667"/>
    </source>
</evidence>
<comment type="catalytic activity">
    <reaction evidence="12">
        <text>cytidine(34) in elongator tRNA(Met) + acetyl-CoA + ATP + H2O = N(4)-acetylcytidine(34) in elongator tRNA(Met) + ADP + phosphate + CoA + H(+)</text>
        <dbReference type="Rhea" id="RHEA:43788"/>
        <dbReference type="Rhea" id="RHEA-COMP:10693"/>
        <dbReference type="Rhea" id="RHEA-COMP:10694"/>
        <dbReference type="ChEBI" id="CHEBI:15377"/>
        <dbReference type="ChEBI" id="CHEBI:15378"/>
        <dbReference type="ChEBI" id="CHEBI:30616"/>
        <dbReference type="ChEBI" id="CHEBI:43474"/>
        <dbReference type="ChEBI" id="CHEBI:57287"/>
        <dbReference type="ChEBI" id="CHEBI:57288"/>
        <dbReference type="ChEBI" id="CHEBI:74900"/>
        <dbReference type="ChEBI" id="CHEBI:82748"/>
        <dbReference type="ChEBI" id="CHEBI:456216"/>
        <dbReference type="EC" id="2.3.1.193"/>
    </reaction>
</comment>
<dbReference type="SUPFAM" id="SSF52540">
    <property type="entry name" value="P-loop containing nucleoside triphosphate hydrolases"/>
    <property type="match status" value="1"/>
</dbReference>
<keyword evidence="7 12" id="KW-0694">RNA-binding</keyword>
<evidence type="ECO:0000256" key="1">
    <source>
        <dbReference type="ARBA" id="ARBA00022490"/>
    </source>
</evidence>
<accession>A0A7D5T040</accession>
<dbReference type="EMBL" id="CP058910">
    <property type="protein sequence ID" value="QLH79251.1"/>
    <property type="molecule type" value="Genomic_DNA"/>
</dbReference>
<evidence type="ECO:0000259" key="14">
    <source>
        <dbReference type="Pfam" id="PF05127"/>
    </source>
</evidence>
<evidence type="ECO:0000256" key="12">
    <source>
        <dbReference type="HAMAP-Rule" id="MF_01886"/>
    </source>
</evidence>
<comment type="similarity">
    <text evidence="12">Belongs to the TmcA family.</text>
</comment>
<dbReference type="InterPro" id="IPR024914">
    <property type="entry name" value="tRNA_acetyltr_TmcA"/>
</dbReference>
<dbReference type="Gene3D" id="3.40.630.30">
    <property type="match status" value="1"/>
</dbReference>
<dbReference type="PANTHER" id="PTHR10925:SF5">
    <property type="entry name" value="RNA CYTIDINE ACETYLTRANSFERASE"/>
    <property type="match status" value="1"/>
</dbReference>
<keyword evidence="6 12" id="KW-0067">ATP-binding</keyword>